<feature type="compositionally biased region" description="Basic residues" evidence="12">
    <location>
        <begin position="94"/>
        <end position="107"/>
    </location>
</feature>
<evidence type="ECO:0000313" key="24">
    <source>
        <dbReference type="Proteomes" id="UP000256718"/>
    </source>
</evidence>
<dbReference type="EMBL" id="LCVB01000037">
    <property type="protein sequence ID" value="KLJ27494.1"/>
    <property type="molecule type" value="Genomic_DNA"/>
</dbReference>
<dbReference type="GeneID" id="66885545"/>
<dbReference type="EMBL" id="UAVB01000001">
    <property type="protein sequence ID" value="SQA17410.1"/>
    <property type="molecule type" value="Genomic_DNA"/>
</dbReference>
<comment type="caution">
    <text evidence="18">The sequence shown here is derived from an EMBL/GenBank/DDBJ whole genome shotgun (WGS) entry which is preliminary data.</text>
</comment>
<evidence type="ECO:0000259" key="14">
    <source>
        <dbReference type="Pfam" id="PF03816"/>
    </source>
</evidence>
<dbReference type="Proteomes" id="UP000035174">
    <property type="component" value="Unassembled WGS sequence"/>
</dbReference>
<evidence type="ECO:0000256" key="6">
    <source>
        <dbReference type="ARBA" id="ARBA00022989"/>
    </source>
</evidence>
<feature type="transmembrane region" description="Helical" evidence="13">
    <location>
        <begin position="131"/>
        <end position="151"/>
    </location>
</feature>
<evidence type="ECO:0000256" key="3">
    <source>
        <dbReference type="ARBA" id="ARBA00022475"/>
    </source>
</evidence>
<dbReference type="Proteomes" id="UP000254076">
    <property type="component" value="Unassembled WGS sequence"/>
</dbReference>
<evidence type="ECO:0000313" key="23">
    <source>
        <dbReference type="Proteomes" id="UP000254076"/>
    </source>
</evidence>
<evidence type="ECO:0000313" key="16">
    <source>
        <dbReference type="EMBL" id="KLL35948.1"/>
    </source>
</evidence>
<comment type="function">
    <text evidence="10">Involved in SarA attenuation. Affects resistance to oxacillin and teicoplanin, as well as the synthesis of virulence factors.</text>
</comment>
<dbReference type="Pfam" id="PF03816">
    <property type="entry name" value="LytR_cpsA_psr"/>
    <property type="match status" value="1"/>
</dbReference>
<dbReference type="EMBL" id="QHGZ01000133">
    <property type="protein sequence ID" value="RDY82756.1"/>
    <property type="molecule type" value="Genomic_DNA"/>
</dbReference>
<evidence type="ECO:0000256" key="11">
    <source>
        <dbReference type="ARBA" id="ARBA00040752"/>
    </source>
</evidence>
<comment type="similarity">
    <text evidence="2">Belongs to the LytR/CpsA/Psr (LCP) family.</text>
</comment>
<evidence type="ECO:0000256" key="2">
    <source>
        <dbReference type="ARBA" id="ARBA00006068"/>
    </source>
</evidence>
<dbReference type="RefSeq" id="WP_000089337.1">
    <property type="nucleotide sequence ID" value="NZ_AP018935.1"/>
</dbReference>
<keyword evidence="6 13" id="KW-1133">Transmembrane helix</keyword>
<dbReference type="InterPro" id="IPR004474">
    <property type="entry name" value="LytR_CpsA_psr"/>
</dbReference>
<evidence type="ECO:0000256" key="7">
    <source>
        <dbReference type="ARBA" id="ARBA00023015"/>
    </source>
</evidence>
<dbReference type="AlphaFoldDB" id="A0A0H1G5S2"/>
<reference evidence="22 23" key="3">
    <citation type="submission" date="2018-06" db="EMBL/GenBank/DDBJ databases">
        <authorList>
            <consortium name="Pathogen Informatics"/>
            <person name="Doyle S."/>
        </authorList>
    </citation>
    <scope>NUCLEOTIDE SEQUENCE [LARGE SCALE GENOMIC DNA]</scope>
    <source>
        <strain evidence="18 22">NCTC8181</strain>
        <strain evidence="19 23">NCTC8185</strain>
    </source>
</reference>
<evidence type="ECO:0000256" key="4">
    <source>
        <dbReference type="ARBA" id="ARBA00022692"/>
    </source>
</evidence>
<dbReference type="InterPro" id="IPR050922">
    <property type="entry name" value="LytR/CpsA/Psr_CW_biosynth"/>
</dbReference>
<keyword evidence="8 13" id="KW-0472">Membrane</keyword>
<dbReference type="Proteomes" id="UP000250200">
    <property type="component" value="Unassembled WGS sequence"/>
</dbReference>
<dbReference type="EMBL" id="LBKL01000089">
    <property type="protein sequence ID" value="KLL35948.1"/>
    <property type="molecule type" value="Genomic_DNA"/>
</dbReference>
<keyword evidence="3" id="KW-1003">Cell membrane</keyword>
<dbReference type="EMBL" id="UHEQ01000004">
    <property type="protein sequence ID" value="SUN12997.1"/>
    <property type="molecule type" value="Genomic_DNA"/>
</dbReference>
<feature type="region of interest" description="Disordered" evidence="12">
    <location>
        <begin position="44"/>
        <end position="63"/>
    </location>
</feature>
<evidence type="ECO:0000313" key="22">
    <source>
        <dbReference type="Proteomes" id="UP000250200"/>
    </source>
</evidence>
<dbReference type="Gene3D" id="3.40.630.190">
    <property type="entry name" value="LCP protein"/>
    <property type="match status" value="1"/>
</dbReference>
<evidence type="ECO:0000313" key="21">
    <source>
        <dbReference type="Proteomes" id="UP000035346"/>
    </source>
</evidence>
<feature type="domain" description="Cell envelope-related transcriptional attenuator" evidence="14">
    <location>
        <begin position="200"/>
        <end position="374"/>
    </location>
</feature>
<evidence type="ECO:0000313" key="18">
    <source>
        <dbReference type="EMBL" id="SQA17410.1"/>
    </source>
</evidence>
<dbReference type="Proteomes" id="UP000035346">
    <property type="component" value="Unassembled WGS sequence"/>
</dbReference>
<keyword evidence="7" id="KW-0805">Transcription regulation</keyword>
<evidence type="ECO:0000256" key="13">
    <source>
        <dbReference type="SAM" id="Phobius"/>
    </source>
</evidence>
<dbReference type="PANTHER" id="PTHR33392:SF8">
    <property type="entry name" value="REGULATORY PROTEIN MSRR"/>
    <property type="match status" value="1"/>
</dbReference>
<evidence type="ECO:0000256" key="8">
    <source>
        <dbReference type="ARBA" id="ARBA00023136"/>
    </source>
</evidence>
<name>A0A0H1G5S2_STRAG</name>
<dbReference type="PANTHER" id="PTHR33392">
    <property type="entry name" value="POLYISOPRENYL-TEICHOIC ACID--PEPTIDOGLYCAN TEICHOIC ACID TRANSFERASE TAGU"/>
    <property type="match status" value="1"/>
</dbReference>
<evidence type="ECO:0000313" key="17">
    <source>
        <dbReference type="EMBL" id="RDY82756.1"/>
    </source>
</evidence>
<evidence type="ECO:0000256" key="12">
    <source>
        <dbReference type="SAM" id="MobiDB-lite"/>
    </source>
</evidence>
<organism evidence="18 22">
    <name type="scientific">Streptococcus agalactiae</name>
    <dbReference type="NCBI Taxonomy" id="1311"/>
    <lineage>
        <taxon>Bacteria</taxon>
        <taxon>Bacillati</taxon>
        <taxon>Bacillota</taxon>
        <taxon>Bacilli</taxon>
        <taxon>Lactobacillales</taxon>
        <taxon>Streptococcaceae</taxon>
        <taxon>Streptococcus</taxon>
    </lineage>
</organism>
<keyword evidence="9" id="KW-0804">Transcription</keyword>
<accession>A0A0H1G5S2</accession>
<dbReference type="GO" id="GO:0005886">
    <property type="term" value="C:plasma membrane"/>
    <property type="evidence" value="ECO:0007669"/>
    <property type="project" value="UniProtKB-SubCell"/>
</dbReference>
<reference evidence="17 24" key="2">
    <citation type="journal article" date="2018" name="Emerg. Microbes Infect.">
        <title>Phenotypic and molecular analysis of nontypeable Group B streptococci: identification of cps2a and hybrid cps2a/cps5 Group B streptococcal capsule gene clusters.</title>
        <authorList>
            <person name="Alhhazmi A."/>
            <person name="Tyrrell G.J."/>
        </authorList>
    </citation>
    <scope>NUCLEOTIDE SEQUENCE [LARGE SCALE GENOMIC DNA]</scope>
    <source>
        <strain evidence="17 24">PLGBS17</strain>
    </source>
</reference>
<feature type="region of interest" description="Disordered" evidence="12">
    <location>
        <begin position="85"/>
        <end position="107"/>
    </location>
</feature>
<evidence type="ECO:0000256" key="5">
    <source>
        <dbReference type="ARBA" id="ARBA00022968"/>
    </source>
</evidence>
<sequence>MSRNNYGQLNHHEELRYNYLLKNIHYLNEREKMEFQYLHYKKTAVRPQRRTESPPTNSYYEEPYSDSYYQDDDFYSEPQLTSQGLPIYQEERAPKKKKQRARKEKQRVKVMAPFPPKAITPPRKKKKFKGFLKFIGIILLIVLSGMVFMFVKGMRDVNNGKSHYSPAIIEDFKGKDAVDGTNILILGSDKRVSERSTDARTDTIMVANVGNKDNKVKMVSFMRDLLVNIPNYSTEGYYDMKLNASFNLGEQDNHKGAEYVRQTLKNHFDIDIKYYVMVDFETFADAIDTLFPNGVKINAKFGLVGGQSADSVKVPDDLRMKNGVVPSQKIKVGIQYMDGRTLLNYARFRKDDDGDFGRTQRQQQVMRAIVSQIKDPRRLFTGSAAIGKAYALTSSNLSYSFVLTDGIPILSDAKNGIKQMTIPREGDWVDDYDQYGGQGLTIDFAKYKKILKKMGLR</sequence>
<protein>
    <recommendedName>
        <fullName evidence="11">Regulatory protein MsrR</fullName>
    </recommendedName>
</protein>
<evidence type="ECO:0000256" key="1">
    <source>
        <dbReference type="ARBA" id="ARBA00004401"/>
    </source>
</evidence>
<evidence type="ECO:0000313" key="19">
    <source>
        <dbReference type="EMBL" id="SUN12997.1"/>
    </source>
</evidence>
<proteinExistence type="inferred from homology"/>
<dbReference type="NCBIfam" id="TIGR00350">
    <property type="entry name" value="lytR_cpsA_psr"/>
    <property type="match status" value="1"/>
</dbReference>
<keyword evidence="4 13" id="KW-0812">Transmembrane</keyword>
<keyword evidence="5" id="KW-0735">Signal-anchor</keyword>
<reference evidence="20 21" key="1">
    <citation type="journal article" date="2015" name="PLoS ONE">
        <title>Genomic analysis reveals the molecular basis for capsule loss in the group B streptococcus population.</title>
        <authorList>
            <consortium name="DEVANI Consortium"/>
            <person name="Rosini R."/>
            <person name="Campisi E."/>
            <person name="De Chiara M."/>
            <person name="Tettelin H."/>
            <person name="Rinaudo D."/>
            <person name="Toniolo C."/>
            <person name="Metruccio M."/>
            <person name="Guidotti S."/>
            <person name="Sorensen U.B."/>
            <person name="Kilian M."/>
            <person name="Ramirez M."/>
            <person name="Janulczyk R."/>
            <person name="Donati C."/>
            <person name="Grandi G."/>
            <person name="Margarit I."/>
        </authorList>
    </citation>
    <scope>NUCLEOTIDE SEQUENCE [LARGE SCALE GENOMIC DNA]</scope>
    <source>
        <strain evidence="16 21">DK-B-USS-215</strain>
        <strain evidence="15 20">ES-PW-063</strain>
    </source>
</reference>
<evidence type="ECO:0000313" key="15">
    <source>
        <dbReference type="EMBL" id="KLJ27494.1"/>
    </source>
</evidence>
<dbReference type="Proteomes" id="UP000256718">
    <property type="component" value="Unassembled WGS sequence"/>
</dbReference>
<evidence type="ECO:0000313" key="20">
    <source>
        <dbReference type="Proteomes" id="UP000035174"/>
    </source>
</evidence>
<gene>
    <name evidence="18" type="primary">msrR</name>
    <name evidence="17" type="ORF">C4618_05240</name>
    <name evidence="18" type="ORF">NCTC8181_00335</name>
    <name evidence="19" type="ORF">NCTC8185_00147</name>
    <name evidence="16" type="ORF">WA04_09660</name>
    <name evidence="15" type="ORF">WA45_10365</name>
</gene>
<evidence type="ECO:0000256" key="9">
    <source>
        <dbReference type="ARBA" id="ARBA00023163"/>
    </source>
</evidence>
<dbReference type="OMA" id="IGEQNNH"/>
<evidence type="ECO:0000256" key="10">
    <source>
        <dbReference type="ARBA" id="ARBA00037178"/>
    </source>
</evidence>
<comment type="subcellular location">
    <subcellularLocation>
        <location evidence="1">Cell membrane</location>
        <topology evidence="1">Single-pass type II membrane protein</topology>
    </subcellularLocation>
</comment>